<proteinExistence type="predicted"/>
<feature type="transmembrane region" description="Helical" evidence="1">
    <location>
        <begin position="6"/>
        <end position="28"/>
    </location>
</feature>
<dbReference type="GeneID" id="70214659"/>
<accession>A0A9P9GN31</accession>
<keyword evidence="3" id="KW-1185">Reference proteome</keyword>
<protein>
    <submittedName>
        <fullName evidence="2">Uncharacterized protein</fullName>
    </submittedName>
</protein>
<gene>
    <name evidence="2" type="ORF">BKA55DRAFT_107056</name>
</gene>
<dbReference type="EMBL" id="JAGMUX010000013">
    <property type="protein sequence ID" value="KAH7240922.1"/>
    <property type="molecule type" value="Genomic_DNA"/>
</dbReference>
<keyword evidence="1" id="KW-1133">Transmembrane helix</keyword>
<name>A0A9P9GN31_FUSRE</name>
<reference evidence="2" key="1">
    <citation type="journal article" date="2021" name="Nat. Commun.">
        <title>Genetic determinants of endophytism in the Arabidopsis root mycobiome.</title>
        <authorList>
            <person name="Mesny F."/>
            <person name="Miyauchi S."/>
            <person name="Thiergart T."/>
            <person name="Pickel B."/>
            <person name="Atanasova L."/>
            <person name="Karlsson M."/>
            <person name="Huettel B."/>
            <person name="Barry K.W."/>
            <person name="Haridas S."/>
            <person name="Chen C."/>
            <person name="Bauer D."/>
            <person name="Andreopoulos W."/>
            <person name="Pangilinan J."/>
            <person name="LaButti K."/>
            <person name="Riley R."/>
            <person name="Lipzen A."/>
            <person name="Clum A."/>
            <person name="Drula E."/>
            <person name="Henrissat B."/>
            <person name="Kohler A."/>
            <person name="Grigoriev I.V."/>
            <person name="Martin F.M."/>
            <person name="Hacquard S."/>
        </authorList>
    </citation>
    <scope>NUCLEOTIDE SEQUENCE</scope>
    <source>
        <strain evidence="2">MPI-CAGE-AT-0023</strain>
    </source>
</reference>
<evidence type="ECO:0000313" key="2">
    <source>
        <dbReference type="EMBL" id="KAH7240922.1"/>
    </source>
</evidence>
<evidence type="ECO:0000256" key="1">
    <source>
        <dbReference type="SAM" id="Phobius"/>
    </source>
</evidence>
<feature type="transmembrane region" description="Helical" evidence="1">
    <location>
        <begin position="90"/>
        <end position="109"/>
    </location>
</feature>
<evidence type="ECO:0000313" key="3">
    <source>
        <dbReference type="Proteomes" id="UP000720189"/>
    </source>
</evidence>
<dbReference type="Proteomes" id="UP000720189">
    <property type="component" value="Unassembled WGS sequence"/>
</dbReference>
<dbReference type="OrthoDB" id="5040900at2759"/>
<keyword evidence="1" id="KW-0812">Transmembrane</keyword>
<dbReference type="RefSeq" id="XP_046046436.1">
    <property type="nucleotide sequence ID" value="XM_046184705.1"/>
</dbReference>
<feature type="transmembrane region" description="Helical" evidence="1">
    <location>
        <begin position="49"/>
        <end position="70"/>
    </location>
</feature>
<sequence>MMVVVEIFWCLMAVCYGVFLLICVGGPPPAAPSHLSRIRRLEYYLCHRIYRQTLLGLIILQLFGNMLVAIDQGQYSCCIFWPSPSPRPFLEFLSAMLLIAAFVLFLMAYGRRGDPEAEAAEKIDLYLTCVQYYWY</sequence>
<keyword evidence="1" id="KW-0472">Membrane</keyword>
<comment type="caution">
    <text evidence="2">The sequence shown here is derived from an EMBL/GenBank/DDBJ whole genome shotgun (WGS) entry which is preliminary data.</text>
</comment>
<dbReference type="AlphaFoldDB" id="A0A9P9GN31"/>
<organism evidence="2 3">
    <name type="scientific">Fusarium redolens</name>
    <dbReference type="NCBI Taxonomy" id="48865"/>
    <lineage>
        <taxon>Eukaryota</taxon>
        <taxon>Fungi</taxon>
        <taxon>Dikarya</taxon>
        <taxon>Ascomycota</taxon>
        <taxon>Pezizomycotina</taxon>
        <taxon>Sordariomycetes</taxon>
        <taxon>Hypocreomycetidae</taxon>
        <taxon>Hypocreales</taxon>
        <taxon>Nectriaceae</taxon>
        <taxon>Fusarium</taxon>
        <taxon>Fusarium redolens species complex</taxon>
    </lineage>
</organism>